<accession>A0ABT9JCS9</accession>
<proteinExistence type="predicted"/>
<dbReference type="Proteomes" id="UP001224997">
    <property type="component" value="Unassembled WGS sequence"/>
</dbReference>
<keyword evidence="1" id="KW-1133">Transmembrane helix</keyword>
<gene>
    <name evidence="2" type="ORF">Q5Y72_10495</name>
</gene>
<organism evidence="2 3">
    <name type="scientific">Paracoccus spongiarum</name>
    <dbReference type="NCBI Taxonomy" id="3064387"/>
    <lineage>
        <taxon>Bacteria</taxon>
        <taxon>Pseudomonadati</taxon>
        <taxon>Pseudomonadota</taxon>
        <taxon>Alphaproteobacteria</taxon>
        <taxon>Rhodobacterales</taxon>
        <taxon>Paracoccaceae</taxon>
        <taxon>Paracoccus</taxon>
    </lineage>
</organism>
<evidence type="ECO:0000313" key="2">
    <source>
        <dbReference type="EMBL" id="MDP5307520.1"/>
    </source>
</evidence>
<dbReference type="EMBL" id="JAVAMQ010000008">
    <property type="protein sequence ID" value="MDP5307520.1"/>
    <property type="molecule type" value="Genomic_DNA"/>
</dbReference>
<evidence type="ECO:0000256" key="1">
    <source>
        <dbReference type="SAM" id="Phobius"/>
    </source>
</evidence>
<keyword evidence="1" id="KW-0812">Transmembrane</keyword>
<evidence type="ECO:0000313" key="3">
    <source>
        <dbReference type="Proteomes" id="UP001224997"/>
    </source>
</evidence>
<comment type="caution">
    <text evidence="2">The sequence shown here is derived from an EMBL/GenBank/DDBJ whole genome shotgun (WGS) entry which is preliminary data.</text>
</comment>
<feature type="transmembrane region" description="Helical" evidence="1">
    <location>
        <begin position="26"/>
        <end position="50"/>
    </location>
</feature>
<sequence length="54" mass="5380">MLLGSLIIGLSVGAFAWAILFLVLDVAGWSALLGAVAAANVAAVVALLIARRCG</sequence>
<keyword evidence="3" id="KW-1185">Reference proteome</keyword>
<protein>
    <recommendedName>
        <fullName evidence="4">Major facilitator superfamily (MFS) profile domain-containing protein</fullName>
    </recommendedName>
</protein>
<keyword evidence="1" id="KW-0472">Membrane</keyword>
<evidence type="ECO:0008006" key="4">
    <source>
        <dbReference type="Google" id="ProtNLM"/>
    </source>
</evidence>
<dbReference type="RefSeq" id="WP_305963369.1">
    <property type="nucleotide sequence ID" value="NZ_JAVAMQ010000008.1"/>
</dbReference>
<name>A0ABT9JCS9_9RHOB</name>
<reference evidence="2 3" key="1">
    <citation type="submission" date="2023-08" db="EMBL/GenBank/DDBJ databases">
        <authorList>
            <person name="Park J.-S."/>
        </authorList>
    </citation>
    <scope>NUCLEOTIDE SEQUENCE [LARGE SCALE GENOMIC DNA]</scope>
    <source>
        <strain evidence="2 3">2205BS29-5</strain>
    </source>
</reference>